<dbReference type="GO" id="GO:0031388">
    <property type="term" value="P:organic acid phosphorylation"/>
    <property type="evidence" value="ECO:0007669"/>
    <property type="project" value="InterPro"/>
</dbReference>
<dbReference type="GeneID" id="20347699"/>
<evidence type="ECO:0000313" key="5">
    <source>
        <dbReference type="EnsemblFungi" id="EJT77329"/>
    </source>
</evidence>
<keyword evidence="2" id="KW-0808">Transferase</keyword>
<evidence type="ECO:0000256" key="2">
    <source>
        <dbReference type="ARBA" id="ARBA00022679"/>
    </source>
</evidence>
<dbReference type="NCBIfam" id="TIGR00045">
    <property type="entry name" value="glycerate kinase"/>
    <property type="match status" value="1"/>
</dbReference>
<dbReference type="OrthoDB" id="10262596at2759"/>
<dbReference type="InterPro" id="IPR036129">
    <property type="entry name" value="Glycerate_kinase_sf"/>
</dbReference>
<dbReference type="eggNOG" id="ENOG502RZ8D">
    <property type="taxonomic scope" value="Eukaryota"/>
</dbReference>
<dbReference type="SUPFAM" id="SSF110738">
    <property type="entry name" value="Glycerate kinase I"/>
    <property type="match status" value="1"/>
</dbReference>
<reference evidence="4" key="2">
    <citation type="submission" date="2010-07" db="EMBL/GenBank/DDBJ databases">
        <authorList>
            <consortium name="The Broad Institute Genome Sequencing Platform"/>
            <consortium name="Broad Institute Genome Sequencing Center for Infectious Disease"/>
            <person name="Ma L.-J."/>
            <person name="Dead R."/>
            <person name="Young S."/>
            <person name="Zeng Q."/>
            <person name="Koehrsen M."/>
            <person name="Alvarado L."/>
            <person name="Berlin A."/>
            <person name="Chapman S.B."/>
            <person name="Chen Z."/>
            <person name="Freedman E."/>
            <person name="Gellesch M."/>
            <person name="Goldberg J."/>
            <person name="Griggs A."/>
            <person name="Gujja S."/>
            <person name="Heilman E.R."/>
            <person name="Heiman D."/>
            <person name="Hepburn T."/>
            <person name="Howarth C."/>
            <person name="Jen D."/>
            <person name="Larson L."/>
            <person name="Mehta T."/>
            <person name="Neiman D."/>
            <person name="Pearson M."/>
            <person name="Roberts A."/>
            <person name="Saif S."/>
            <person name="Shea T."/>
            <person name="Shenoy N."/>
            <person name="Sisk P."/>
            <person name="Stolte C."/>
            <person name="Sykes S."/>
            <person name="Walk T."/>
            <person name="White J."/>
            <person name="Yandava C."/>
            <person name="Haas B."/>
            <person name="Nusbaum C."/>
            <person name="Birren B."/>
        </authorList>
    </citation>
    <scope>NUCLEOTIDE SEQUENCE</scope>
    <source>
        <strain evidence="4">R3-111a-1</strain>
    </source>
</reference>
<dbReference type="HOGENOM" id="CLU_028255_0_1_1"/>
<evidence type="ECO:0000313" key="6">
    <source>
        <dbReference type="Proteomes" id="UP000006039"/>
    </source>
</evidence>
<dbReference type="Gene3D" id="3.40.50.10350">
    <property type="entry name" value="Glycerate kinase, domain 1"/>
    <property type="match status" value="1"/>
</dbReference>
<keyword evidence="6" id="KW-1185">Reference proteome</keyword>
<dbReference type="PIRSF" id="PIRSF006078">
    <property type="entry name" value="GlxK"/>
    <property type="match status" value="1"/>
</dbReference>
<dbReference type="InterPro" id="IPR004381">
    <property type="entry name" value="Glycerate_kinase"/>
</dbReference>
<dbReference type="EnsemblFungi" id="EJT77329">
    <property type="protein sequence ID" value="EJT77329"/>
    <property type="gene ID" value="GGTG_07241"/>
</dbReference>
<dbReference type="RefSeq" id="XP_009223329.1">
    <property type="nucleotide sequence ID" value="XM_009225065.1"/>
</dbReference>
<evidence type="ECO:0000256" key="1">
    <source>
        <dbReference type="ARBA" id="ARBA00006284"/>
    </source>
</evidence>
<dbReference type="PANTHER" id="PTHR21599:SF0">
    <property type="entry name" value="GLYCERATE KINASE"/>
    <property type="match status" value="1"/>
</dbReference>
<dbReference type="Pfam" id="PF02595">
    <property type="entry name" value="Gly_kinase"/>
    <property type="match status" value="1"/>
</dbReference>
<reference evidence="6" key="1">
    <citation type="submission" date="2010-07" db="EMBL/GenBank/DDBJ databases">
        <title>The genome sequence of Gaeumannomyces graminis var. tritici strain R3-111a-1.</title>
        <authorList>
            <consortium name="The Broad Institute Genome Sequencing Platform"/>
            <person name="Ma L.-J."/>
            <person name="Dead R."/>
            <person name="Young S."/>
            <person name="Zeng Q."/>
            <person name="Koehrsen M."/>
            <person name="Alvarado L."/>
            <person name="Berlin A."/>
            <person name="Chapman S.B."/>
            <person name="Chen Z."/>
            <person name="Freedman E."/>
            <person name="Gellesch M."/>
            <person name="Goldberg J."/>
            <person name="Griggs A."/>
            <person name="Gujja S."/>
            <person name="Heilman E.R."/>
            <person name="Heiman D."/>
            <person name="Hepburn T."/>
            <person name="Howarth C."/>
            <person name="Jen D."/>
            <person name="Larson L."/>
            <person name="Mehta T."/>
            <person name="Neiman D."/>
            <person name="Pearson M."/>
            <person name="Roberts A."/>
            <person name="Saif S."/>
            <person name="Shea T."/>
            <person name="Shenoy N."/>
            <person name="Sisk P."/>
            <person name="Stolte C."/>
            <person name="Sykes S."/>
            <person name="Walk T."/>
            <person name="White J."/>
            <person name="Yandava C."/>
            <person name="Haas B."/>
            <person name="Nusbaum C."/>
            <person name="Birren B."/>
        </authorList>
    </citation>
    <scope>NUCLEOTIDE SEQUENCE [LARGE SCALE GENOMIC DNA]</scope>
    <source>
        <strain evidence="6">R3-111a-1</strain>
    </source>
</reference>
<reference evidence="5" key="5">
    <citation type="submission" date="2018-04" db="UniProtKB">
        <authorList>
            <consortium name="EnsemblFungi"/>
        </authorList>
    </citation>
    <scope>IDENTIFICATION</scope>
    <source>
        <strain evidence="5">R3-111a-1</strain>
    </source>
</reference>
<accession>J3P144</accession>
<dbReference type="Gene3D" id="3.90.1510.10">
    <property type="entry name" value="Glycerate kinase, domain 2"/>
    <property type="match status" value="1"/>
</dbReference>
<organism evidence="4">
    <name type="scientific">Gaeumannomyces tritici (strain R3-111a-1)</name>
    <name type="common">Wheat and barley take-all root rot fungus</name>
    <name type="synonym">Gaeumannomyces graminis var. tritici</name>
    <dbReference type="NCBI Taxonomy" id="644352"/>
    <lineage>
        <taxon>Eukaryota</taxon>
        <taxon>Fungi</taxon>
        <taxon>Dikarya</taxon>
        <taxon>Ascomycota</taxon>
        <taxon>Pezizomycotina</taxon>
        <taxon>Sordariomycetes</taxon>
        <taxon>Sordariomycetidae</taxon>
        <taxon>Magnaporthales</taxon>
        <taxon>Magnaporthaceae</taxon>
        <taxon>Gaeumannomyces</taxon>
    </lineage>
</organism>
<proteinExistence type="inferred from homology"/>
<dbReference type="GO" id="GO:0008887">
    <property type="term" value="F:glycerate kinase activity"/>
    <property type="evidence" value="ECO:0007669"/>
    <property type="project" value="InterPro"/>
</dbReference>
<keyword evidence="3" id="KW-0418">Kinase</keyword>
<reference evidence="4" key="3">
    <citation type="submission" date="2010-09" db="EMBL/GenBank/DDBJ databases">
        <title>Annotation of Gaeumannomyces graminis var. tritici R3-111a-1.</title>
        <authorList>
            <consortium name="The Broad Institute Genome Sequencing Platform"/>
            <person name="Ma L.-J."/>
            <person name="Dead R."/>
            <person name="Young S.K."/>
            <person name="Zeng Q."/>
            <person name="Gargeya S."/>
            <person name="Fitzgerald M."/>
            <person name="Haas B."/>
            <person name="Abouelleil A."/>
            <person name="Alvarado L."/>
            <person name="Arachchi H.M."/>
            <person name="Berlin A."/>
            <person name="Brown A."/>
            <person name="Chapman S.B."/>
            <person name="Chen Z."/>
            <person name="Dunbar C."/>
            <person name="Freedman E."/>
            <person name="Gearin G."/>
            <person name="Gellesch M."/>
            <person name="Goldberg J."/>
            <person name="Griggs A."/>
            <person name="Gujja S."/>
            <person name="Heiman D."/>
            <person name="Howarth C."/>
            <person name="Larson L."/>
            <person name="Lui A."/>
            <person name="MacDonald P.J.P."/>
            <person name="Mehta T."/>
            <person name="Montmayeur A."/>
            <person name="Murphy C."/>
            <person name="Neiman D."/>
            <person name="Pearson M."/>
            <person name="Priest M."/>
            <person name="Roberts A."/>
            <person name="Saif S."/>
            <person name="Shea T."/>
            <person name="Shenoy N."/>
            <person name="Sisk P."/>
            <person name="Stolte C."/>
            <person name="Sykes S."/>
            <person name="Yandava C."/>
            <person name="Wortman J."/>
            <person name="Nusbaum C."/>
            <person name="Birren B."/>
        </authorList>
    </citation>
    <scope>NUCLEOTIDE SEQUENCE</scope>
    <source>
        <strain evidence="4">R3-111a-1</strain>
    </source>
</reference>
<name>J3P144_GAET3</name>
<dbReference type="STRING" id="644352.J3P144"/>
<protein>
    <recommendedName>
        <fullName evidence="7">Glycerate kinase</fullName>
    </recommendedName>
</protein>
<reference evidence="5" key="4">
    <citation type="journal article" date="2015" name="G3 (Bethesda)">
        <title>Genome sequences of three phytopathogenic species of the Magnaporthaceae family of fungi.</title>
        <authorList>
            <person name="Okagaki L.H."/>
            <person name="Nunes C.C."/>
            <person name="Sailsbery J."/>
            <person name="Clay B."/>
            <person name="Brown D."/>
            <person name="John T."/>
            <person name="Oh Y."/>
            <person name="Young N."/>
            <person name="Fitzgerald M."/>
            <person name="Haas B.J."/>
            <person name="Zeng Q."/>
            <person name="Young S."/>
            <person name="Adiconis X."/>
            <person name="Fan L."/>
            <person name="Levin J.Z."/>
            <person name="Mitchell T.K."/>
            <person name="Okubara P.A."/>
            <person name="Farman M.L."/>
            <person name="Kohn L.M."/>
            <person name="Birren B."/>
            <person name="Ma L.-J."/>
            <person name="Dean R.A."/>
        </authorList>
    </citation>
    <scope>NUCLEOTIDE SEQUENCE</scope>
    <source>
        <strain evidence="5">R3-111a-1</strain>
    </source>
</reference>
<evidence type="ECO:0000313" key="4">
    <source>
        <dbReference type="EMBL" id="EJT77329.1"/>
    </source>
</evidence>
<dbReference type="PANTHER" id="PTHR21599">
    <property type="entry name" value="GLYCERATE KINASE"/>
    <property type="match status" value="1"/>
</dbReference>
<dbReference type="InterPro" id="IPR018197">
    <property type="entry name" value="Glycerate_kinase_RE-like"/>
</dbReference>
<dbReference type="InterPro" id="IPR018193">
    <property type="entry name" value="Glyc_kinase_flavodox-like_fold"/>
</dbReference>
<evidence type="ECO:0000256" key="3">
    <source>
        <dbReference type="ARBA" id="ARBA00022777"/>
    </source>
</evidence>
<dbReference type="AlphaFoldDB" id="J3P144"/>
<evidence type="ECO:0008006" key="7">
    <source>
        <dbReference type="Google" id="ProtNLM"/>
    </source>
</evidence>
<sequence length="439" mass="45094">MSTEELKILVCPSGFKGSLQPGVAADCIEAGILSVLPDARVFKVPLLDGGEGFTHGLVLPTGGTIHRIQVTGPTGTPVKSYFGILGQVQRETPRTAQQALKRIENQPPSQTPPPIKTAIIEMAAAAGLSLVPPHLRNPGVTTTFGVGEQILSALDAGALRIIVGCGDAGTCDGGAGMLQCLGARLFDARGEQIPTARGGESLRHLDRIDLGGLDPRLRSGAVKIEASVNWTSVLTGPGQQAGIFSAQKGATVHQAEILASCMSRLADASARALGCSASKIGRAPGSGASGGLGTALRLIGATLRPRYDVMADFSPLLCSLLPDEKAGEGACELDLVITAEGGIDGQTPQGKMPADVARRARRLGVPVVAIAGTVGEGARENLAVGIDAFACMMQGPTTLGEAVADAERLAREAAETVMRIVGVGLKVSERCARKREVAV</sequence>
<dbReference type="EMBL" id="GL385397">
    <property type="protein sequence ID" value="EJT77329.1"/>
    <property type="molecule type" value="Genomic_DNA"/>
</dbReference>
<dbReference type="VEuPathDB" id="FungiDB:GGTG_07241"/>
<comment type="similarity">
    <text evidence="1">Belongs to the glycerate kinase type-1 family.</text>
</comment>
<gene>
    <name evidence="5" type="primary">20347699</name>
    <name evidence="4" type="ORF">GGTG_07241</name>
</gene>
<dbReference type="Proteomes" id="UP000006039">
    <property type="component" value="Unassembled WGS sequence"/>
</dbReference>